<organism evidence="3 4">
    <name type="scientific">Globodera rostochiensis</name>
    <name type="common">Golden nematode worm</name>
    <name type="synonym">Heterodera rostochiensis</name>
    <dbReference type="NCBI Taxonomy" id="31243"/>
    <lineage>
        <taxon>Eukaryota</taxon>
        <taxon>Metazoa</taxon>
        <taxon>Ecdysozoa</taxon>
        <taxon>Nematoda</taxon>
        <taxon>Chromadorea</taxon>
        <taxon>Rhabditida</taxon>
        <taxon>Tylenchina</taxon>
        <taxon>Tylenchomorpha</taxon>
        <taxon>Tylenchoidea</taxon>
        <taxon>Heteroderidae</taxon>
        <taxon>Heteroderinae</taxon>
        <taxon>Globodera</taxon>
    </lineage>
</organism>
<dbReference type="CDD" id="cd00121">
    <property type="entry name" value="MATH"/>
    <property type="match status" value="1"/>
</dbReference>
<feature type="region of interest" description="Disordered" evidence="1">
    <location>
        <begin position="1"/>
        <end position="25"/>
    </location>
</feature>
<dbReference type="InterPro" id="IPR008974">
    <property type="entry name" value="TRAF-like"/>
</dbReference>
<proteinExistence type="predicted"/>
<evidence type="ECO:0000313" key="4">
    <source>
        <dbReference type="WBParaSite" id="Gr19_v10_g4704.t4"/>
    </source>
</evidence>
<evidence type="ECO:0000256" key="1">
    <source>
        <dbReference type="SAM" id="MobiDB-lite"/>
    </source>
</evidence>
<dbReference type="PANTHER" id="PTHR22743">
    <property type="entry name" value="MEPRIN/TRAF-LIKE MATH FAMILY-C.ELEGANS"/>
    <property type="match status" value="1"/>
</dbReference>
<dbReference type="Pfam" id="PF22486">
    <property type="entry name" value="MATH_2"/>
    <property type="match status" value="1"/>
</dbReference>
<dbReference type="PANTHER" id="PTHR22743:SF165">
    <property type="entry name" value="BTB AND MATH DOMAIN CONTAINING-RELATED"/>
    <property type="match status" value="1"/>
</dbReference>
<dbReference type="InterPro" id="IPR052664">
    <property type="entry name" value="BTB-MATH_domain_protein"/>
</dbReference>
<feature type="domain" description="MATH" evidence="2">
    <location>
        <begin position="31"/>
        <end position="137"/>
    </location>
</feature>
<feature type="compositionally biased region" description="Polar residues" evidence="1">
    <location>
        <begin position="1"/>
        <end position="16"/>
    </location>
</feature>
<accession>A0A914HUW5</accession>
<dbReference type="AlphaFoldDB" id="A0A914HUW5"/>
<dbReference type="WBParaSite" id="Gr19_v10_g4704.t4">
    <property type="protein sequence ID" value="Gr19_v10_g4704.t4"/>
    <property type="gene ID" value="Gr19_v10_g4704"/>
</dbReference>
<dbReference type="SMART" id="SM00061">
    <property type="entry name" value="MATH"/>
    <property type="match status" value="1"/>
</dbReference>
<evidence type="ECO:0000259" key="2">
    <source>
        <dbReference type="SMART" id="SM00061"/>
    </source>
</evidence>
<name>A0A914HUW5_GLORO</name>
<sequence length="323" mass="36993">MEPSKRQSSTNIGGDQQTKDNKYKRSSQIVFRMPNFKEFSEGSGPKYVFSAPVVYINGLPWRILIKHLDAHVGIFLHCFGDKTGMAWSCRAAFQCSVVSCKKSGESLMKKGNLDKFDIYYANSCSWGCPDFIKFEELMDPKNGLYYDEKGDAVTFKAEVVVEEPNGMPGVRPEEALLVNGELVYVNKHRMRCQKFKLTKFRMPLPRLIATMDLLNMNAFENLLFLANRFLLCPVEKRCVDFLVTKSKKSAICKFRMAHQCGIIGMKNKILKDMTKEDFSKSGVYIDNFMESKNWMMEKLRNCENGTKNCLARNEGGRISIKIF</sequence>
<dbReference type="InterPro" id="IPR002083">
    <property type="entry name" value="MATH/TRAF_dom"/>
</dbReference>
<keyword evidence="3" id="KW-1185">Reference proteome</keyword>
<evidence type="ECO:0000313" key="3">
    <source>
        <dbReference type="Proteomes" id="UP000887572"/>
    </source>
</evidence>
<dbReference type="Proteomes" id="UP000887572">
    <property type="component" value="Unplaced"/>
</dbReference>
<dbReference type="SUPFAM" id="SSF49599">
    <property type="entry name" value="TRAF domain-like"/>
    <property type="match status" value="1"/>
</dbReference>
<dbReference type="Gene3D" id="2.60.210.10">
    <property type="entry name" value="Apoptosis, Tumor Necrosis Factor Receptor Associated Protein 2, Chain A"/>
    <property type="match status" value="1"/>
</dbReference>
<protein>
    <submittedName>
        <fullName evidence="4">MATH domain-containing protein</fullName>
    </submittedName>
</protein>
<reference evidence="4" key="1">
    <citation type="submission" date="2022-11" db="UniProtKB">
        <authorList>
            <consortium name="WormBaseParasite"/>
        </authorList>
    </citation>
    <scope>IDENTIFICATION</scope>
</reference>